<keyword evidence="4" id="KW-1185">Reference proteome</keyword>
<sequence>MFQIGFKDIIKENFKKDEKDKENSFRNFINVKYNKEFTPEEILGYIYSILYSNIYRTRFIEFLKIDFPKIIFVDNVDIFLKLSKLGTNLINSHLLKDNLKLDNR</sequence>
<keyword evidence="3" id="KW-0067">ATP-binding</keyword>
<keyword evidence="3" id="KW-0378">Hydrolase</keyword>
<dbReference type="RefSeq" id="WP_272955322.1">
    <property type="nucleotide sequence ID" value="NZ_CP123996.1"/>
</dbReference>
<dbReference type="EMBL" id="JACHFG010000004">
    <property type="protein sequence ID" value="MBB6043303.1"/>
    <property type="molecule type" value="Genomic_DNA"/>
</dbReference>
<dbReference type="Proteomes" id="UP000555838">
    <property type="component" value="Unassembled WGS sequence"/>
</dbReference>
<keyword evidence="3" id="KW-0347">Helicase</keyword>
<proteinExistence type="predicted"/>
<dbReference type="InterPro" id="IPR041635">
    <property type="entry name" value="Type_ISP_LLaBIII_C"/>
</dbReference>
<reference evidence="3 4" key="1">
    <citation type="submission" date="2020-08" db="EMBL/GenBank/DDBJ databases">
        <title>Genomic Encyclopedia of Type Strains, Phase IV (KMG-IV): sequencing the most valuable type-strain genomes for metagenomic binning, comparative biology and taxonomic classification.</title>
        <authorList>
            <person name="Goeker M."/>
        </authorList>
    </citation>
    <scope>NUCLEOTIDE SEQUENCE [LARGE SCALE GENOMIC DNA]</scope>
    <source>
        <strain evidence="3 4">DSM 24625</strain>
    </source>
</reference>
<gene>
    <name evidence="2" type="ORF">HNP68_000925</name>
    <name evidence="3" type="ORF">HNP68_000962</name>
</gene>
<dbReference type="Pfam" id="PF18135">
    <property type="entry name" value="Type_ISP_C"/>
    <property type="match status" value="1"/>
</dbReference>
<name>A0ABR6PAN9_9SPIR</name>
<protein>
    <submittedName>
        <fullName evidence="3">Helicase</fullName>
    </submittedName>
</protein>
<dbReference type="GO" id="GO:0004386">
    <property type="term" value="F:helicase activity"/>
    <property type="evidence" value="ECO:0007669"/>
    <property type="project" value="UniProtKB-KW"/>
</dbReference>
<keyword evidence="3" id="KW-0547">Nucleotide-binding</keyword>
<feature type="domain" description="Type ISP restriction-modification enzyme LLaBIII C-terminal specificity" evidence="1">
    <location>
        <begin position="10"/>
        <end position="98"/>
    </location>
</feature>
<organism evidence="3 4">
    <name type="scientific">Borreliella yangtzensis</name>
    <dbReference type="NCBI Taxonomy" id="683292"/>
    <lineage>
        <taxon>Bacteria</taxon>
        <taxon>Pseudomonadati</taxon>
        <taxon>Spirochaetota</taxon>
        <taxon>Spirochaetia</taxon>
        <taxon>Spirochaetales</taxon>
        <taxon>Borreliaceae</taxon>
        <taxon>Borreliella</taxon>
    </lineage>
</organism>
<evidence type="ECO:0000313" key="3">
    <source>
        <dbReference type="EMBL" id="MBB6043340.1"/>
    </source>
</evidence>
<comment type="caution">
    <text evidence="3">The sequence shown here is derived from an EMBL/GenBank/DDBJ whole genome shotgun (WGS) entry which is preliminary data.</text>
</comment>
<dbReference type="EMBL" id="JACHFG010000004">
    <property type="protein sequence ID" value="MBB6043340.1"/>
    <property type="molecule type" value="Genomic_DNA"/>
</dbReference>
<evidence type="ECO:0000259" key="1">
    <source>
        <dbReference type="Pfam" id="PF18135"/>
    </source>
</evidence>
<accession>A0ABR6PAN9</accession>
<evidence type="ECO:0000313" key="4">
    <source>
        <dbReference type="Proteomes" id="UP000555838"/>
    </source>
</evidence>
<evidence type="ECO:0000313" key="2">
    <source>
        <dbReference type="EMBL" id="MBB6043303.1"/>
    </source>
</evidence>